<dbReference type="Pfam" id="PF00441">
    <property type="entry name" value="Acyl-CoA_dh_1"/>
    <property type="match status" value="1"/>
</dbReference>
<dbReference type="InterPro" id="IPR009100">
    <property type="entry name" value="AcylCoA_DH/oxidase_NM_dom_sf"/>
</dbReference>
<feature type="region of interest" description="Disordered" evidence="7">
    <location>
        <begin position="1"/>
        <end position="23"/>
    </location>
</feature>
<feature type="domain" description="Acyl-CoA dehydrogenase/oxidase C-terminal" evidence="8">
    <location>
        <begin position="417"/>
        <end position="565"/>
    </location>
</feature>
<dbReference type="InterPro" id="IPR046373">
    <property type="entry name" value="Acyl-CoA_Oxase/DH_mid-dom_sf"/>
</dbReference>
<evidence type="ECO:0000313" key="11">
    <source>
        <dbReference type="EMBL" id="GGK39954.1"/>
    </source>
</evidence>
<dbReference type="AlphaFoldDB" id="A0A917QAR8"/>
<feature type="region of interest" description="Disordered" evidence="7">
    <location>
        <begin position="357"/>
        <end position="379"/>
    </location>
</feature>
<keyword evidence="3 6" id="KW-0285">Flavoprotein</keyword>
<evidence type="ECO:0000259" key="9">
    <source>
        <dbReference type="Pfam" id="PF02770"/>
    </source>
</evidence>
<dbReference type="Gene3D" id="1.10.540.10">
    <property type="entry name" value="Acyl-CoA dehydrogenase/oxidase, N-terminal domain"/>
    <property type="match status" value="1"/>
</dbReference>
<evidence type="ECO:0000256" key="3">
    <source>
        <dbReference type="ARBA" id="ARBA00022630"/>
    </source>
</evidence>
<dbReference type="FunFam" id="2.40.110.10:FF:000015">
    <property type="entry name" value="Acyl-CoA dehydrogenase"/>
    <property type="match status" value="1"/>
</dbReference>
<dbReference type="InterPro" id="IPR006089">
    <property type="entry name" value="Acyl-CoA_DH_CS"/>
</dbReference>
<evidence type="ECO:0000256" key="4">
    <source>
        <dbReference type="ARBA" id="ARBA00022827"/>
    </source>
</evidence>
<protein>
    <submittedName>
        <fullName evidence="11">(2S)-methylsuccinyl-CoA dehydrogenase</fullName>
    </submittedName>
</protein>
<comment type="caution">
    <text evidence="11">The sequence shown here is derived from an EMBL/GenBank/DDBJ whole genome shotgun (WGS) entry which is preliminary data.</text>
</comment>
<dbReference type="GO" id="GO:0003995">
    <property type="term" value="F:acyl-CoA dehydrogenase activity"/>
    <property type="evidence" value="ECO:0007669"/>
    <property type="project" value="InterPro"/>
</dbReference>
<feature type="domain" description="Acyl-CoA dehydrogenase/oxidase N-terminal" evidence="10">
    <location>
        <begin position="185"/>
        <end position="296"/>
    </location>
</feature>
<keyword evidence="12" id="KW-1185">Reference proteome</keyword>
<feature type="domain" description="Acyl-CoA oxidase/dehydrogenase middle" evidence="9">
    <location>
        <begin position="302"/>
        <end position="403"/>
    </location>
</feature>
<evidence type="ECO:0000259" key="8">
    <source>
        <dbReference type="Pfam" id="PF00441"/>
    </source>
</evidence>
<dbReference type="SUPFAM" id="SSF47203">
    <property type="entry name" value="Acyl-CoA dehydrogenase C-terminal domain-like"/>
    <property type="match status" value="1"/>
</dbReference>
<keyword evidence="4 6" id="KW-0274">FAD</keyword>
<dbReference type="InterPro" id="IPR037069">
    <property type="entry name" value="AcylCoA_DH/ox_N_sf"/>
</dbReference>
<comment type="similarity">
    <text evidence="2 6">Belongs to the acyl-CoA dehydrogenase family.</text>
</comment>
<dbReference type="EMBL" id="BMMF01000008">
    <property type="protein sequence ID" value="GGK39954.1"/>
    <property type="molecule type" value="Genomic_DNA"/>
</dbReference>
<dbReference type="Gene3D" id="2.40.110.10">
    <property type="entry name" value="Butyryl-CoA Dehydrogenase, subunit A, domain 2"/>
    <property type="match status" value="1"/>
</dbReference>
<dbReference type="InterPro" id="IPR036250">
    <property type="entry name" value="AcylCo_DH-like_C"/>
</dbReference>
<keyword evidence="5 6" id="KW-0560">Oxidoreductase</keyword>
<accession>A0A917QAR8</accession>
<gene>
    <name evidence="11" type="ORF">GCM10011322_28900</name>
</gene>
<dbReference type="PANTHER" id="PTHR43884">
    <property type="entry name" value="ACYL-COA DEHYDROGENASE"/>
    <property type="match status" value="1"/>
</dbReference>
<dbReference type="GO" id="GO:0050660">
    <property type="term" value="F:flavin adenine dinucleotide binding"/>
    <property type="evidence" value="ECO:0007669"/>
    <property type="project" value="InterPro"/>
</dbReference>
<comment type="cofactor">
    <cofactor evidence="1 6">
        <name>FAD</name>
        <dbReference type="ChEBI" id="CHEBI:57692"/>
    </cofactor>
</comment>
<evidence type="ECO:0000313" key="12">
    <source>
        <dbReference type="Proteomes" id="UP000600449"/>
    </source>
</evidence>
<evidence type="ECO:0000256" key="2">
    <source>
        <dbReference type="ARBA" id="ARBA00009347"/>
    </source>
</evidence>
<evidence type="ECO:0000256" key="5">
    <source>
        <dbReference type="ARBA" id="ARBA00023002"/>
    </source>
</evidence>
<dbReference type="Pfam" id="PF02770">
    <property type="entry name" value="Acyl-CoA_dh_M"/>
    <property type="match status" value="1"/>
</dbReference>
<dbReference type="PANTHER" id="PTHR43884:SF25">
    <property type="entry name" value="ACYL-COA DEHYDROGENASE YDBM-RELATED"/>
    <property type="match status" value="1"/>
</dbReference>
<evidence type="ECO:0000256" key="1">
    <source>
        <dbReference type="ARBA" id="ARBA00001974"/>
    </source>
</evidence>
<dbReference type="InterPro" id="IPR013786">
    <property type="entry name" value="AcylCoA_DH/ox_N"/>
</dbReference>
<dbReference type="Gene3D" id="1.20.140.10">
    <property type="entry name" value="Butyryl-CoA Dehydrogenase, subunit A, domain 3"/>
    <property type="match status" value="1"/>
</dbReference>
<dbReference type="InterPro" id="IPR006091">
    <property type="entry name" value="Acyl-CoA_Oxase/DH_mid-dom"/>
</dbReference>
<evidence type="ECO:0000256" key="7">
    <source>
        <dbReference type="SAM" id="MobiDB-lite"/>
    </source>
</evidence>
<organism evidence="11 12">
    <name type="scientific">Salinarimonas ramus</name>
    <dbReference type="NCBI Taxonomy" id="690164"/>
    <lineage>
        <taxon>Bacteria</taxon>
        <taxon>Pseudomonadati</taxon>
        <taxon>Pseudomonadota</taxon>
        <taxon>Alphaproteobacteria</taxon>
        <taxon>Hyphomicrobiales</taxon>
        <taxon>Salinarimonadaceae</taxon>
        <taxon>Salinarimonas</taxon>
    </lineage>
</organism>
<dbReference type="PROSITE" id="PS00073">
    <property type="entry name" value="ACYL_COA_DH_2"/>
    <property type="match status" value="1"/>
</dbReference>
<dbReference type="Pfam" id="PF02771">
    <property type="entry name" value="Acyl-CoA_dh_N"/>
    <property type="match status" value="1"/>
</dbReference>
<dbReference type="Proteomes" id="UP000600449">
    <property type="component" value="Unassembled WGS sequence"/>
</dbReference>
<reference evidence="11 12" key="1">
    <citation type="journal article" date="2014" name="Int. J. Syst. Evol. Microbiol.">
        <title>Complete genome sequence of Corynebacterium casei LMG S-19264T (=DSM 44701T), isolated from a smear-ripened cheese.</title>
        <authorList>
            <consortium name="US DOE Joint Genome Institute (JGI-PGF)"/>
            <person name="Walter F."/>
            <person name="Albersmeier A."/>
            <person name="Kalinowski J."/>
            <person name="Ruckert C."/>
        </authorList>
    </citation>
    <scope>NUCLEOTIDE SEQUENCE [LARGE SCALE GENOMIC DNA]</scope>
    <source>
        <strain evidence="11 12">CGMCC 1.9161</strain>
    </source>
</reference>
<dbReference type="SUPFAM" id="SSF56645">
    <property type="entry name" value="Acyl-CoA dehydrogenase NM domain-like"/>
    <property type="match status" value="1"/>
</dbReference>
<name>A0A917QAR8_9HYPH</name>
<sequence length="571" mass="60869">MTAMSATMHANEPATPAPSTGAEDLPALVRGAADAVDALLAESTRRVRTRVADGDKVSSAKMEAEQHATHGLAWLATYAQAIRELASYAERLAGEGRLGETEALVTRVAAGEYCAQVLGGIPMSQGEIVRLSALGLSAADVAHHVTPALETLIETGNTVENRARLVTLIREGQGSATVGDAGLDETLEAIRSEMRRFSQAEVEPHAHEWHLQNAYIPYEVIGKMAELGVFGLTIPEEYGGLGLSKVSMCVVSEELSRGYIGVGSLGTRSEIAAELILGGGTDEQKNRFLPGIASGDILPTAVFTEPNVGSDLASLRTKATLDGDVWRVNGNKTWITHPVRADIMTMLVRTKPEEPGHRGLSILIGEKPRGTDEDPFPAEGLSGGEIEVLGYRGMKEYELAFSDFAVPAGNLLGDVEGQGFKQLMATFESARIQTAARAVGVAQNAMDVGLRYAEERVQFGKPLVAYPRVADKIALMAAEIHAARQVTYFSARTKDEGRRCDLEAGMAKLLAARVAWAAADNALQIHGGNGFALEYPVSRILCDARILSIFEGAAEIQAQVIARRLVETAGT</sequence>
<proteinExistence type="inferred from homology"/>
<evidence type="ECO:0000259" key="10">
    <source>
        <dbReference type="Pfam" id="PF02771"/>
    </source>
</evidence>
<dbReference type="InterPro" id="IPR009075">
    <property type="entry name" value="AcylCo_DH/oxidase_C"/>
</dbReference>
<dbReference type="FunFam" id="1.20.140.10:FF:000001">
    <property type="entry name" value="Acyl-CoA dehydrogenase"/>
    <property type="match status" value="1"/>
</dbReference>
<evidence type="ECO:0000256" key="6">
    <source>
        <dbReference type="RuleBase" id="RU362125"/>
    </source>
</evidence>